<feature type="transmembrane region" description="Helical" evidence="2">
    <location>
        <begin position="289"/>
        <end position="314"/>
    </location>
</feature>
<comment type="caution">
    <text evidence="3">The sequence shown here is derived from an EMBL/GenBank/DDBJ whole genome shotgun (WGS) entry which is preliminary data.</text>
</comment>
<feature type="transmembrane region" description="Helical" evidence="2">
    <location>
        <begin position="208"/>
        <end position="230"/>
    </location>
</feature>
<evidence type="ECO:0008006" key="5">
    <source>
        <dbReference type="Google" id="ProtNLM"/>
    </source>
</evidence>
<dbReference type="AlphaFoldDB" id="A0A834ISJ7"/>
<name>A0A834ISJ7_RHYFE</name>
<dbReference type="Gene3D" id="1.20.1250.20">
    <property type="entry name" value="MFS general substrate transporter like domains"/>
    <property type="match status" value="2"/>
</dbReference>
<feature type="transmembrane region" description="Helical" evidence="2">
    <location>
        <begin position="444"/>
        <end position="465"/>
    </location>
</feature>
<dbReference type="EMBL" id="JAACXV010000079">
    <property type="protein sequence ID" value="KAF7284283.1"/>
    <property type="molecule type" value="Genomic_DNA"/>
</dbReference>
<organism evidence="3 4">
    <name type="scientific">Rhynchophorus ferrugineus</name>
    <name type="common">Red palm weevil</name>
    <name type="synonym">Curculio ferrugineus</name>
    <dbReference type="NCBI Taxonomy" id="354439"/>
    <lineage>
        <taxon>Eukaryota</taxon>
        <taxon>Metazoa</taxon>
        <taxon>Ecdysozoa</taxon>
        <taxon>Arthropoda</taxon>
        <taxon>Hexapoda</taxon>
        <taxon>Insecta</taxon>
        <taxon>Pterygota</taxon>
        <taxon>Neoptera</taxon>
        <taxon>Endopterygota</taxon>
        <taxon>Coleoptera</taxon>
        <taxon>Polyphaga</taxon>
        <taxon>Cucujiformia</taxon>
        <taxon>Curculionidae</taxon>
        <taxon>Dryophthorinae</taxon>
        <taxon>Rhynchophorus</taxon>
    </lineage>
</organism>
<sequence>MKNKIFYKQLFRTADSPAAHVGLAFRSDDMVDDKTHHGQVDMEQNAKFLTKSESPYVTTTVAPKKNVDDYSPVDGGVRAWSIMVASFFCNGILFGVINCHGVLYNQLFETLEKEGVPNASGKAALSGSLAMGMTFFMSPLSGILTDCVGIRKTTFIGGLIASLGMFLSSFCTHNITGFCFTYGIMYGLGGSLAYTPSLAVLGHYFKRYLGIVNGVACTGSSVFTIMMPYVMDMLMQKFGLIWTLRCLALIAAFIMAVAVLFKPVKMTPSLKKVQFRDLFNVSVLTNTKYIIWITVIGLCLFGYFIPYVYVISFVNKEFPKGVDKNLPVLCIGIMSGISRLVFGYVVDKTNVNKILLQQLSFLMLGVLTMLMPLSAGNFPALLVICLGMGITDGCFISLLGPVAFELCGRDGGAQAIGFLFGVCSVPLTIGPYVAGLLYDHQRNFTLPFLLAGFNPTVASFGMLGIRCVGRKSQRSRTDSTVQEPLSPSITDTQQQKLEDHTPSKWNSVNECVLKFMMNIEYINANLECLFRTYFYIYVSVEYSNFTKYYCIKLHFI</sequence>
<feature type="transmembrane region" description="Helical" evidence="2">
    <location>
        <begin position="381"/>
        <end position="404"/>
    </location>
</feature>
<feature type="transmembrane region" description="Helical" evidence="2">
    <location>
        <begin position="155"/>
        <end position="176"/>
    </location>
</feature>
<dbReference type="PANTHER" id="PTHR11360">
    <property type="entry name" value="MONOCARBOXYLATE TRANSPORTER"/>
    <property type="match status" value="1"/>
</dbReference>
<feature type="region of interest" description="Disordered" evidence="1">
    <location>
        <begin position="474"/>
        <end position="501"/>
    </location>
</feature>
<reference evidence="3" key="1">
    <citation type="submission" date="2020-08" db="EMBL/GenBank/DDBJ databases">
        <title>Genome sequencing and assembly of the red palm weevil Rhynchophorus ferrugineus.</title>
        <authorList>
            <person name="Dias G.B."/>
            <person name="Bergman C.M."/>
            <person name="Manee M."/>
        </authorList>
    </citation>
    <scope>NUCLEOTIDE SEQUENCE</scope>
    <source>
        <strain evidence="3">AA-2017</strain>
        <tissue evidence="3">Whole larva</tissue>
    </source>
</reference>
<feature type="transmembrane region" description="Helical" evidence="2">
    <location>
        <begin position="358"/>
        <end position="375"/>
    </location>
</feature>
<feature type="compositionally biased region" description="Polar residues" evidence="1">
    <location>
        <begin position="478"/>
        <end position="495"/>
    </location>
</feature>
<evidence type="ECO:0000256" key="1">
    <source>
        <dbReference type="SAM" id="MobiDB-lite"/>
    </source>
</evidence>
<keyword evidence="2" id="KW-0812">Transmembrane</keyword>
<feature type="transmembrane region" description="Helical" evidence="2">
    <location>
        <begin position="80"/>
        <end position="103"/>
    </location>
</feature>
<feature type="transmembrane region" description="Helical" evidence="2">
    <location>
        <begin position="182"/>
        <end position="201"/>
    </location>
</feature>
<dbReference type="PANTHER" id="PTHR11360:SF312">
    <property type="entry name" value="KARMOISIN, ISOFORM B"/>
    <property type="match status" value="1"/>
</dbReference>
<evidence type="ECO:0000313" key="3">
    <source>
        <dbReference type="EMBL" id="KAF7284283.1"/>
    </source>
</evidence>
<dbReference type="SUPFAM" id="SSF103473">
    <property type="entry name" value="MFS general substrate transporter"/>
    <property type="match status" value="1"/>
</dbReference>
<keyword evidence="2" id="KW-0472">Membrane</keyword>
<accession>A0A834ISJ7</accession>
<dbReference type="InterPro" id="IPR036259">
    <property type="entry name" value="MFS_trans_sf"/>
</dbReference>
<keyword evidence="4" id="KW-1185">Reference proteome</keyword>
<dbReference type="Pfam" id="PF07690">
    <property type="entry name" value="MFS_1"/>
    <property type="match status" value="1"/>
</dbReference>
<dbReference type="InterPro" id="IPR011701">
    <property type="entry name" value="MFS"/>
</dbReference>
<feature type="transmembrane region" description="Helical" evidence="2">
    <location>
        <begin position="242"/>
        <end position="261"/>
    </location>
</feature>
<proteinExistence type="predicted"/>
<evidence type="ECO:0000313" key="4">
    <source>
        <dbReference type="Proteomes" id="UP000625711"/>
    </source>
</evidence>
<gene>
    <name evidence="3" type="ORF">GWI33_022273</name>
</gene>
<keyword evidence="2" id="KW-1133">Transmembrane helix</keyword>
<dbReference type="GO" id="GO:0022857">
    <property type="term" value="F:transmembrane transporter activity"/>
    <property type="evidence" value="ECO:0007669"/>
    <property type="project" value="InterPro"/>
</dbReference>
<feature type="transmembrane region" description="Helical" evidence="2">
    <location>
        <begin position="123"/>
        <end position="143"/>
    </location>
</feature>
<feature type="transmembrane region" description="Helical" evidence="2">
    <location>
        <begin position="416"/>
        <end position="438"/>
    </location>
</feature>
<protein>
    <recommendedName>
        <fullName evidence="5">Monocarboxylate transporter 10</fullName>
    </recommendedName>
</protein>
<dbReference type="OrthoDB" id="6499973at2759"/>
<dbReference type="FunFam" id="1.20.1250.20:FF:000413">
    <property type="entry name" value="Karmoisin, isoform B"/>
    <property type="match status" value="1"/>
</dbReference>
<feature type="transmembrane region" description="Helical" evidence="2">
    <location>
        <begin position="326"/>
        <end position="346"/>
    </location>
</feature>
<dbReference type="InterPro" id="IPR050327">
    <property type="entry name" value="Proton-linked_MCT"/>
</dbReference>
<evidence type="ECO:0000256" key="2">
    <source>
        <dbReference type="SAM" id="Phobius"/>
    </source>
</evidence>
<dbReference type="Proteomes" id="UP000625711">
    <property type="component" value="Unassembled WGS sequence"/>
</dbReference>